<accession>A0A6C0C6T2</accession>
<name>A0A6C0C6T2_9ZZZZ</name>
<dbReference type="EMBL" id="MN739352">
    <property type="protein sequence ID" value="QHT00033.1"/>
    <property type="molecule type" value="Genomic_DNA"/>
</dbReference>
<sequence length="114" mass="13024">MTSLLTDIDTLNVLIKKTPNGILLSKFDDINSIVQGQTLVSMLWNLCNFDTSVWSNPTFEWKQIMILGSKQTDKILRTNIRNLLSHPSIDFTIPENKDTFVTIMLLVKTHSVRC</sequence>
<dbReference type="AlphaFoldDB" id="A0A6C0C6T2"/>
<proteinExistence type="predicted"/>
<protein>
    <submittedName>
        <fullName evidence="1">Uncharacterized protein</fullName>
    </submittedName>
</protein>
<evidence type="ECO:0000313" key="1">
    <source>
        <dbReference type="EMBL" id="QHT00033.1"/>
    </source>
</evidence>
<reference evidence="1" key="1">
    <citation type="journal article" date="2020" name="Nature">
        <title>Giant virus diversity and host interactions through global metagenomics.</title>
        <authorList>
            <person name="Schulz F."/>
            <person name="Roux S."/>
            <person name="Paez-Espino D."/>
            <person name="Jungbluth S."/>
            <person name="Walsh D.A."/>
            <person name="Denef V.J."/>
            <person name="McMahon K.D."/>
            <person name="Konstantinidis K.T."/>
            <person name="Eloe-Fadrosh E.A."/>
            <person name="Kyrpides N.C."/>
            <person name="Woyke T."/>
        </authorList>
    </citation>
    <scope>NUCLEOTIDE SEQUENCE</scope>
    <source>
        <strain evidence="1">GVMAG-M-3300020192-26</strain>
    </source>
</reference>
<organism evidence="1">
    <name type="scientific">viral metagenome</name>
    <dbReference type="NCBI Taxonomy" id="1070528"/>
    <lineage>
        <taxon>unclassified sequences</taxon>
        <taxon>metagenomes</taxon>
        <taxon>organismal metagenomes</taxon>
    </lineage>
</organism>